<dbReference type="EMBL" id="LSGP01000001">
    <property type="protein sequence ID" value="KYZ78028.1"/>
    <property type="molecule type" value="Genomic_DNA"/>
</dbReference>
<dbReference type="Gene3D" id="3.40.109.10">
    <property type="entry name" value="NADH Oxidase"/>
    <property type="match status" value="1"/>
</dbReference>
<evidence type="ECO:0000256" key="1">
    <source>
        <dbReference type="ARBA" id="ARBA00022630"/>
    </source>
</evidence>
<dbReference type="InterPro" id="IPR029479">
    <property type="entry name" value="Nitroreductase"/>
</dbReference>
<protein>
    <recommendedName>
        <fullName evidence="4">Nitroreductase domain-containing protein</fullName>
    </recommendedName>
</protein>
<proteinExistence type="predicted"/>
<dbReference type="InterPro" id="IPR000415">
    <property type="entry name" value="Nitroreductase-like"/>
</dbReference>
<dbReference type="PANTHER" id="PTHR23026">
    <property type="entry name" value="NADPH NITROREDUCTASE"/>
    <property type="match status" value="1"/>
</dbReference>
<keyword evidence="1" id="KW-0285">Flavoprotein</keyword>
<dbReference type="Pfam" id="PF00881">
    <property type="entry name" value="Nitroreductase"/>
    <property type="match status" value="1"/>
</dbReference>
<dbReference type="STRING" id="1794912.AXX12_00335"/>
<dbReference type="InterPro" id="IPR050627">
    <property type="entry name" value="Nitroreductase/BluB"/>
</dbReference>
<feature type="domain" description="Nitroreductase" evidence="4">
    <location>
        <begin position="11"/>
        <end position="195"/>
    </location>
</feature>
<comment type="caution">
    <text evidence="5">The sequence shown here is derived from an EMBL/GenBank/DDBJ whole genome shotgun (WGS) entry which is preliminary data.</text>
</comment>
<dbReference type="PANTHER" id="PTHR23026:SF90">
    <property type="entry name" value="IODOTYROSINE DEIODINASE 1"/>
    <property type="match status" value="1"/>
</dbReference>
<reference evidence="5 6" key="1">
    <citation type="submission" date="2016-02" db="EMBL/GenBank/DDBJ databases">
        <title>Anaerosporomusa subterraneum gen. nov., sp. nov., a spore-forming obligate anaerobe isolated from saprolite.</title>
        <authorList>
            <person name="Choi J.K."/>
            <person name="Shah M."/>
            <person name="Yee N."/>
        </authorList>
    </citation>
    <scope>NUCLEOTIDE SEQUENCE [LARGE SCALE GENOMIC DNA]</scope>
    <source>
        <strain evidence="5 6">RU4</strain>
    </source>
</reference>
<accession>A0A154BX30</accession>
<evidence type="ECO:0000256" key="3">
    <source>
        <dbReference type="ARBA" id="ARBA00023002"/>
    </source>
</evidence>
<dbReference type="GO" id="GO:0016491">
    <property type="term" value="F:oxidoreductase activity"/>
    <property type="evidence" value="ECO:0007669"/>
    <property type="project" value="UniProtKB-KW"/>
</dbReference>
<sequence length="216" mass="23635">MEFSTLKELFATRRSIRKWKTDPVPEHMLLQAIEAATLCPNGGGKQTYKCYVITDPAKIAEIGQAVQNVSDYLATLCKEESDIETVERWRANSSFFAKAPALIAVSALVYQSIADKLQACNMADSRVAEINRGRQIAASRIQTVGAFVDHLLLALHTFGLGAVWMAGPAQAKAEVERIIGMSGQEDFAALIPVGYPDEQPAAPARKPLEELVTFIR</sequence>
<evidence type="ECO:0000313" key="5">
    <source>
        <dbReference type="EMBL" id="KYZ78028.1"/>
    </source>
</evidence>
<gene>
    <name evidence="5" type="ORF">AXX12_00335</name>
</gene>
<keyword evidence="2" id="KW-0288">FMN</keyword>
<evidence type="ECO:0000313" key="6">
    <source>
        <dbReference type="Proteomes" id="UP000076268"/>
    </source>
</evidence>
<keyword evidence="3" id="KW-0560">Oxidoreductase</keyword>
<dbReference type="OrthoDB" id="9812105at2"/>
<dbReference type="AlphaFoldDB" id="A0A154BX30"/>
<organism evidence="5 6">
    <name type="scientific">Anaerosporomusa subterranea</name>
    <dbReference type="NCBI Taxonomy" id="1794912"/>
    <lineage>
        <taxon>Bacteria</taxon>
        <taxon>Bacillati</taxon>
        <taxon>Bacillota</taxon>
        <taxon>Negativicutes</taxon>
        <taxon>Acetonemataceae</taxon>
        <taxon>Anaerosporomusa</taxon>
    </lineage>
</organism>
<evidence type="ECO:0000259" key="4">
    <source>
        <dbReference type="Pfam" id="PF00881"/>
    </source>
</evidence>
<dbReference type="Proteomes" id="UP000076268">
    <property type="component" value="Unassembled WGS sequence"/>
</dbReference>
<dbReference type="SUPFAM" id="SSF55469">
    <property type="entry name" value="FMN-dependent nitroreductase-like"/>
    <property type="match status" value="1"/>
</dbReference>
<name>A0A154BX30_ANASB</name>
<evidence type="ECO:0000256" key="2">
    <source>
        <dbReference type="ARBA" id="ARBA00022643"/>
    </source>
</evidence>
<keyword evidence="6" id="KW-1185">Reference proteome</keyword>
<dbReference type="RefSeq" id="WP_066236637.1">
    <property type="nucleotide sequence ID" value="NZ_LSGP01000001.1"/>
</dbReference>